<feature type="region of interest" description="Disordered" evidence="1">
    <location>
        <begin position="84"/>
        <end position="132"/>
    </location>
</feature>
<organism evidence="2">
    <name type="scientific">Vitis vinifera</name>
    <name type="common">Grape</name>
    <dbReference type="NCBI Taxonomy" id="29760"/>
    <lineage>
        <taxon>Eukaryota</taxon>
        <taxon>Viridiplantae</taxon>
        <taxon>Streptophyta</taxon>
        <taxon>Embryophyta</taxon>
        <taxon>Tracheophyta</taxon>
        <taxon>Spermatophyta</taxon>
        <taxon>Magnoliopsida</taxon>
        <taxon>eudicotyledons</taxon>
        <taxon>Gunneridae</taxon>
        <taxon>Pentapetalae</taxon>
        <taxon>rosids</taxon>
        <taxon>Vitales</taxon>
        <taxon>Vitaceae</taxon>
        <taxon>Viteae</taxon>
        <taxon>Vitis</taxon>
    </lineage>
</organism>
<dbReference type="EMBL" id="AM433256">
    <property type="protein sequence ID" value="CAN82522.1"/>
    <property type="molecule type" value="Genomic_DNA"/>
</dbReference>
<name>A5ARQ7_VITVI</name>
<proteinExistence type="predicted"/>
<reference evidence="2" key="1">
    <citation type="journal article" date="2007" name="PLoS ONE">
        <title>The first genome sequence of an elite grapevine cultivar (Pinot noir Vitis vinifera L.): coping with a highly heterozygous genome.</title>
        <authorList>
            <person name="Velasco R."/>
            <person name="Zharkikh A."/>
            <person name="Troggio M."/>
            <person name="Cartwright D.A."/>
            <person name="Cestaro A."/>
            <person name="Pruss D."/>
            <person name="Pindo M."/>
            <person name="FitzGerald L.M."/>
            <person name="Vezzulli S."/>
            <person name="Reid J."/>
            <person name="Malacarne G."/>
            <person name="Iliev D."/>
            <person name="Coppola G."/>
            <person name="Wardell B."/>
            <person name="Micheletti D."/>
            <person name="Macalma T."/>
            <person name="Facci M."/>
            <person name="Mitchell J.T."/>
            <person name="Perazzolli M."/>
            <person name="Eldredge G."/>
            <person name="Gatto P."/>
            <person name="Oyzerski R."/>
            <person name="Moretto M."/>
            <person name="Gutin N."/>
            <person name="Stefanini M."/>
            <person name="Chen Y."/>
            <person name="Segala C."/>
            <person name="Davenport C."/>
            <person name="Dematte L."/>
            <person name="Mraz A."/>
            <person name="Battilana J."/>
            <person name="Stormo K."/>
            <person name="Costa F."/>
            <person name="Tao Q."/>
            <person name="Si-Ammour A."/>
            <person name="Harkins T."/>
            <person name="Lackey A."/>
            <person name="Perbost C."/>
            <person name="Taillon B."/>
            <person name="Stella A."/>
            <person name="Solovyev V."/>
            <person name="Fawcett J.A."/>
            <person name="Sterck L."/>
            <person name="Vandepoele K."/>
            <person name="Grando S.M."/>
            <person name="Toppo S."/>
            <person name="Moser C."/>
            <person name="Lanchbury J."/>
            <person name="Bogden R."/>
            <person name="Skolnick M."/>
            <person name="Sgaramella V."/>
            <person name="Bhatnagar S.K."/>
            <person name="Fontana P."/>
            <person name="Gutin A."/>
            <person name="Van de Peer Y."/>
            <person name="Salamini F."/>
            <person name="Viola R."/>
        </authorList>
    </citation>
    <scope>NUCLEOTIDE SEQUENCE</scope>
</reference>
<feature type="compositionally biased region" description="Polar residues" evidence="1">
    <location>
        <begin position="108"/>
        <end position="125"/>
    </location>
</feature>
<evidence type="ECO:0000313" key="2">
    <source>
        <dbReference type="EMBL" id="CAN82522.1"/>
    </source>
</evidence>
<gene>
    <name evidence="2" type="ORF">VITISV_016020</name>
</gene>
<feature type="compositionally biased region" description="Basic residues" evidence="1">
    <location>
        <begin position="97"/>
        <end position="107"/>
    </location>
</feature>
<accession>A5ARQ7</accession>
<sequence>MAIRREPCQVKRQFRKLQNHKSQLAKSRSNLRNGQFNLRNFRKFINFVDYSRLRTEIKVHQLIEHQSIGHTPAGHESLPQRRYAMRRPPTSPPPKPSVHRVPTKKSRTSSLGESSRHPQPNSRAPTDSHIPFGIGPESIIKRPMVTVPPIEGNSDCRARSFHYELYFDIEHLMTPREFFYPRVAMDFYHDYPRHPEPYCHPFYHRQMLGISEGFYFGPHHLILAAFLHFEEKVHRKRLQRADHIPLLFSRLLYHIFEHMGYPTKPHLERRHHCREHFTLNKWTHLTESVPHAPAPPMPEAVSTVPPLALITPTTLLVPKNTSITPHILPATSSTSEPFMTISTTEFCAMADIPCPSEPVAPIEDATTAKALIQTTQEAI</sequence>
<protein>
    <submittedName>
        <fullName evidence="2">Uncharacterized protein</fullName>
    </submittedName>
</protein>
<evidence type="ECO:0000256" key="1">
    <source>
        <dbReference type="SAM" id="MobiDB-lite"/>
    </source>
</evidence>
<dbReference type="AlphaFoldDB" id="A5ARQ7"/>